<sequence>MEQSAKVQSICQLRIQPLHEHLGYQSNPQGLQKMKSIKNVILAIIIASSLSACAMKDEQLVNDLHVVKVGAEASQDEVYSAVVQCVLDNVNPPMSGQLFTYESEKNHALAFVYSFKSDTWNSPLIGPIAWDSRATIRLNKEELQAQGVQVWVKPSQYDSGGWREGNNRIKNRQYSKVNSMLETIGNCVPTYL</sequence>
<organism evidence="1 2">
    <name type="scientific">Vibrio comitans NBRC 102076</name>
    <dbReference type="NCBI Taxonomy" id="1219078"/>
    <lineage>
        <taxon>Bacteria</taxon>
        <taxon>Pseudomonadati</taxon>
        <taxon>Pseudomonadota</taxon>
        <taxon>Gammaproteobacteria</taxon>
        <taxon>Vibrionales</taxon>
        <taxon>Vibrionaceae</taxon>
        <taxon>Vibrio</taxon>
    </lineage>
</organism>
<reference evidence="1 2" key="1">
    <citation type="submission" date="2019-06" db="EMBL/GenBank/DDBJ databases">
        <title>Whole genome shotgun sequence of Vibrio comitans NBRC 102076.</title>
        <authorList>
            <person name="Hosoyama A."/>
            <person name="Uohara A."/>
            <person name="Ohji S."/>
            <person name="Ichikawa N."/>
        </authorList>
    </citation>
    <scope>NUCLEOTIDE SEQUENCE [LARGE SCALE GENOMIC DNA]</scope>
    <source>
        <strain evidence="1 2">NBRC 102076</strain>
    </source>
</reference>
<evidence type="ECO:0000313" key="2">
    <source>
        <dbReference type="Proteomes" id="UP000318242"/>
    </source>
</evidence>
<evidence type="ECO:0000313" key="1">
    <source>
        <dbReference type="EMBL" id="GEA59156.1"/>
    </source>
</evidence>
<accession>A0A4Y3IIH2</accession>
<dbReference type="Proteomes" id="UP000318242">
    <property type="component" value="Unassembled WGS sequence"/>
</dbReference>
<protein>
    <submittedName>
        <fullName evidence="1">Uncharacterized protein</fullName>
    </submittedName>
</protein>
<dbReference type="AlphaFoldDB" id="A0A4Y3IIH2"/>
<dbReference type="EMBL" id="BJLH01000001">
    <property type="protein sequence ID" value="GEA59156.1"/>
    <property type="molecule type" value="Genomic_DNA"/>
</dbReference>
<comment type="caution">
    <text evidence="1">The sequence shown here is derived from an EMBL/GenBank/DDBJ whole genome shotgun (WGS) entry which is preliminary data.</text>
</comment>
<keyword evidence="2" id="KW-1185">Reference proteome</keyword>
<proteinExistence type="predicted"/>
<gene>
    <name evidence="1" type="ORF">VCO01S_03490</name>
</gene>
<name>A0A4Y3IIH2_9VIBR</name>